<evidence type="ECO:0000259" key="7">
    <source>
        <dbReference type="Pfam" id="PF01061"/>
    </source>
</evidence>
<dbReference type="EMBL" id="RCMK01001103">
    <property type="protein sequence ID" value="KAG2902040.1"/>
    <property type="molecule type" value="Genomic_DNA"/>
</dbReference>
<evidence type="ECO:0000256" key="1">
    <source>
        <dbReference type="ARBA" id="ARBA00004141"/>
    </source>
</evidence>
<dbReference type="InterPro" id="IPR013525">
    <property type="entry name" value="ABC2_TM"/>
</dbReference>
<feature type="transmembrane region" description="Helical" evidence="6">
    <location>
        <begin position="199"/>
        <end position="221"/>
    </location>
</feature>
<accession>A0A8T1BEJ4</accession>
<feature type="domain" description="ABC-2 type transporter transmembrane" evidence="7">
    <location>
        <begin position="3"/>
        <end position="154"/>
    </location>
</feature>
<evidence type="ECO:0000256" key="4">
    <source>
        <dbReference type="ARBA" id="ARBA00022989"/>
    </source>
</evidence>
<evidence type="ECO:0000313" key="11">
    <source>
        <dbReference type="Proteomes" id="UP000736787"/>
    </source>
</evidence>
<comment type="caution">
    <text evidence="9">The sequence shown here is derived from an EMBL/GenBank/DDBJ whole genome shotgun (WGS) entry which is preliminary data.</text>
</comment>
<evidence type="ECO:0000259" key="8">
    <source>
        <dbReference type="Pfam" id="PF06422"/>
    </source>
</evidence>
<name>A0A8T1BEJ4_9STRA</name>
<protein>
    <recommendedName>
        <fullName evidence="12">ABC-2 type transporter domain-containing protein</fullName>
    </recommendedName>
</protein>
<dbReference type="GO" id="GO:0140359">
    <property type="term" value="F:ABC-type transporter activity"/>
    <property type="evidence" value="ECO:0007669"/>
    <property type="project" value="InterPro"/>
</dbReference>
<keyword evidence="3 6" id="KW-0812">Transmembrane</keyword>
<evidence type="ECO:0000256" key="6">
    <source>
        <dbReference type="SAM" id="Phobius"/>
    </source>
</evidence>
<reference evidence="9" key="1">
    <citation type="submission" date="2018-10" db="EMBL/GenBank/DDBJ databases">
        <title>Effector identification in a new, highly contiguous assembly of the strawberry crown rot pathogen Phytophthora cactorum.</title>
        <authorList>
            <person name="Armitage A.D."/>
            <person name="Nellist C.F."/>
            <person name="Bates H."/>
            <person name="Vickerstaff R.J."/>
            <person name="Harrison R.J."/>
        </authorList>
    </citation>
    <scope>NUCLEOTIDE SEQUENCE</scope>
    <source>
        <strain evidence="9">4040</strain>
        <strain evidence="10">P421</strain>
    </source>
</reference>
<dbReference type="Proteomes" id="UP000736787">
    <property type="component" value="Unassembled WGS sequence"/>
</dbReference>
<dbReference type="EMBL" id="RCMV01001114">
    <property type="protein sequence ID" value="KAG3210294.1"/>
    <property type="molecule type" value="Genomic_DNA"/>
</dbReference>
<comment type="subcellular location">
    <subcellularLocation>
        <location evidence="1">Membrane</location>
        <topology evidence="1">Multi-pass membrane protein</topology>
    </subcellularLocation>
</comment>
<gene>
    <name evidence="9" type="ORF">PC117_g21588</name>
    <name evidence="10" type="ORF">PC129_g18706</name>
</gene>
<dbReference type="InterPro" id="IPR010929">
    <property type="entry name" value="PDR_CDR_ABC"/>
</dbReference>
<evidence type="ECO:0008006" key="12">
    <source>
        <dbReference type="Google" id="ProtNLM"/>
    </source>
</evidence>
<organism evidence="9 11">
    <name type="scientific">Phytophthora cactorum</name>
    <dbReference type="NCBI Taxonomy" id="29920"/>
    <lineage>
        <taxon>Eukaryota</taxon>
        <taxon>Sar</taxon>
        <taxon>Stramenopiles</taxon>
        <taxon>Oomycota</taxon>
        <taxon>Peronosporomycetes</taxon>
        <taxon>Peronosporales</taxon>
        <taxon>Peronosporaceae</taxon>
        <taxon>Phytophthora</taxon>
    </lineage>
</organism>
<sequence>MGAVNITFISFNGVLPITSKERTAFYRERASQTYNAFWYFIGSTLVEIPYCFGISLLFMAIFYPMVGFTGVADFFTSWFNLSLIVTLMAYFGQFLIYLLPSMDVGSVFMVLINTICILFTGFNPPSVSIPNGYKWLHDITPHKYAFASLTAIVFGDCPADGDGSERGCQQMTGTPPNLPDSITLKEYMETNFLVKRSEIWQNCGILVAWICVLRFLTLLALRYVNHQTR</sequence>
<feature type="domain" description="CDR ABC transporter" evidence="8">
    <location>
        <begin position="163"/>
        <end position="227"/>
    </location>
</feature>
<evidence type="ECO:0000256" key="5">
    <source>
        <dbReference type="ARBA" id="ARBA00023136"/>
    </source>
</evidence>
<feature type="transmembrane region" description="Helical" evidence="6">
    <location>
        <begin position="75"/>
        <end position="97"/>
    </location>
</feature>
<evidence type="ECO:0000313" key="9">
    <source>
        <dbReference type="EMBL" id="KAG2902040.1"/>
    </source>
</evidence>
<feature type="transmembrane region" description="Helical" evidence="6">
    <location>
        <begin position="104"/>
        <end position="122"/>
    </location>
</feature>
<dbReference type="Proteomes" id="UP000760860">
    <property type="component" value="Unassembled WGS sequence"/>
</dbReference>
<feature type="transmembrane region" description="Helical" evidence="6">
    <location>
        <begin position="37"/>
        <end position="63"/>
    </location>
</feature>
<dbReference type="GO" id="GO:0005524">
    <property type="term" value="F:ATP binding"/>
    <property type="evidence" value="ECO:0007669"/>
    <property type="project" value="InterPro"/>
</dbReference>
<evidence type="ECO:0000256" key="2">
    <source>
        <dbReference type="ARBA" id="ARBA00022448"/>
    </source>
</evidence>
<dbReference type="Pfam" id="PF01061">
    <property type="entry name" value="ABC2_membrane"/>
    <property type="match status" value="1"/>
</dbReference>
<keyword evidence="4 6" id="KW-1133">Transmembrane helix</keyword>
<dbReference type="Pfam" id="PF06422">
    <property type="entry name" value="PDR_CDR"/>
    <property type="match status" value="1"/>
</dbReference>
<evidence type="ECO:0000256" key="3">
    <source>
        <dbReference type="ARBA" id="ARBA00022692"/>
    </source>
</evidence>
<keyword evidence="2" id="KW-0813">Transport</keyword>
<dbReference type="GO" id="GO:0016020">
    <property type="term" value="C:membrane"/>
    <property type="evidence" value="ECO:0007669"/>
    <property type="project" value="UniProtKB-SubCell"/>
</dbReference>
<dbReference type="AlphaFoldDB" id="A0A8T1BEJ4"/>
<proteinExistence type="predicted"/>
<keyword evidence="5 6" id="KW-0472">Membrane</keyword>
<evidence type="ECO:0000313" key="10">
    <source>
        <dbReference type="EMBL" id="KAG3210294.1"/>
    </source>
</evidence>
<dbReference type="PANTHER" id="PTHR19241">
    <property type="entry name" value="ATP-BINDING CASSETTE TRANSPORTER"/>
    <property type="match status" value="1"/>
</dbReference>